<dbReference type="Pfam" id="PF12848">
    <property type="entry name" value="ABC_tran_Xtn"/>
    <property type="match status" value="1"/>
</dbReference>
<feature type="domain" description="ABC transporter" evidence="4">
    <location>
        <begin position="331"/>
        <end position="536"/>
    </location>
</feature>
<dbReference type="CDD" id="cd03221">
    <property type="entry name" value="ABCF_EF-3"/>
    <property type="match status" value="2"/>
</dbReference>
<dbReference type="FunFam" id="3.40.50.300:FF:000011">
    <property type="entry name" value="Putative ABC transporter ATP-binding component"/>
    <property type="match status" value="1"/>
</dbReference>
<evidence type="ECO:0000313" key="6">
    <source>
        <dbReference type="Proteomes" id="UP000052258"/>
    </source>
</evidence>
<dbReference type="Pfam" id="PF00005">
    <property type="entry name" value="ABC_tran"/>
    <property type="match status" value="2"/>
</dbReference>
<protein>
    <submittedName>
        <fullName evidence="5">ABC transporter ATP-binding protein</fullName>
    </submittedName>
</protein>
<dbReference type="PATRIC" id="fig|1430899.3.peg.937"/>
<dbReference type="GO" id="GO:0005524">
    <property type="term" value="F:ATP binding"/>
    <property type="evidence" value="ECO:0007669"/>
    <property type="project" value="UniProtKB-KW"/>
</dbReference>
<dbReference type="PANTHER" id="PTHR42855:SF2">
    <property type="entry name" value="DRUG RESISTANCE ABC TRANSPORTER,ATP-BINDING PROTEIN"/>
    <property type="match status" value="1"/>
</dbReference>
<reference evidence="5 6" key="1">
    <citation type="journal article" date="2015" name="Genome Biol. Evol.">
        <title>Comparative Genomics of Listeria Sensu Lato: Genus-Wide Differences in Evolutionary Dynamics and the Progressive Gain of Complex, Potentially Pathogenicity-Related Traits through Lateral Gene Transfer.</title>
        <authorList>
            <person name="Chiara M."/>
            <person name="Caruso M."/>
            <person name="D'Erchia A.M."/>
            <person name="Manzari C."/>
            <person name="Fraccalvieri R."/>
            <person name="Goffredo E."/>
            <person name="Latorre L."/>
            <person name="Miccolupo A."/>
            <person name="Padalino I."/>
            <person name="Santagada G."/>
            <person name="Chiocco D."/>
            <person name="Pesole G."/>
            <person name="Horner D.S."/>
            <person name="Parisi A."/>
        </authorList>
    </citation>
    <scope>NUCLEOTIDE SEQUENCE [LARGE SCALE GENOMIC DNA]</scope>
    <source>
        <strain evidence="5 6">1991</strain>
    </source>
</reference>
<feature type="domain" description="ABC transporter" evidence="4">
    <location>
        <begin position="4"/>
        <end position="255"/>
    </location>
</feature>
<organism evidence="5 6">
    <name type="scientific">Listeria fleischmannii 1991</name>
    <dbReference type="NCBI Taxonomy" id="1430899"/>
    <lineage>
        <taxon>Bacteria</taxon>
        <taxon>Bacillati</taxon>
        <taxon>Bacillota</taxon>
        <taxon>Bacilli</taxon>
        <taxon>Bacillales</taxon>
        <taxon>Listeriaceae</taxon>
        <taxon>Listeria</taxon>
    </lineage>
</organism>
<dbReference type="EMBL" id="AZHO01000011">
    <property type="protein sequence ID" value="KMT59981.1"/>
    <property type="molecule type" value="Genomic_DNA"/>
</dbReference>
<dbReference type="Proteomes" id="UP000052258">
    <property type="component" value="Unassembled WGS sequence"/>
</dbReference>
<sequence length="537" mass="61548">MKIIDFNQVSKSYVGNKILDQVSMQIMESERVGLIGRNGEGKSTILKIMAQKEKVDSGEVTTKKGLRIGLLEQFQDAYHTLTVDAVLKSSFTHLFKIEARMKQLEKEMESNVSTKILGQYGELQTAFAEQGGYEIESAISKVVNGLGIKSLQGKIYEDLSGGEQTKVALGKLLLQNHDLILLDEPTNHLDIQAVNWLTQFLKQYKGAVLIVSHDRYFLDEVVDKMIELENQELITYHTNFSGYLKEREERLLKEFQTYKDQQKKIKKMKQAIKRLREWGMQANPPNDAFFRRAKSMEKALAKMEIMKRPVLSQKEMKLTFEEAKRGGEDVVILDSVSGGFSKKTLFENLDLHIRLGERIALIGDNGVGKTTLIRMILGHVQPNSGEVKLGSNIKMAYLSQQMEAINENETVLSYFRQYVHVPEAEARNQLASFMFYKDMVFQKIKNLSGGERMRLRLATFMNQEVNMLILDEPTNHLDIASCEVLEEAIRQFKGTVLVISHDRYFINEICTRTLYLHDRKVSSYEGDYSYFSQKVII</sequence>
<dbReference type="InterPro" id="IPR032781">
    <property type="entry name" value="ABC_tran_Xtn"/>
</dbReference>
<dbReference type="GO" id="GO:0016887">
    <property type="term" value="F:ATP hydrolysis activity"/>
    <property type="evidence" value="ECO:0007669"/>
    <property type="project" value="InterPro"/>
</dbReference>
<keyword evidence="3 5" id="KW-0067">ATP-binding</keyword>
<accession>A0A0J8J6R0</accession>
<dbReference type="InterPro" id="IPR027417">
    <property type="entry name" value="P-loop_NTPase"/>
</dbReference>
<dbReference type="InterPro" id="IPR003593">
    <property type="entry name" value="AAA+_ATPase"/>
</dbReference>
<dbReference type="OrthoDB" id="9760950at2"/>
<dbReference type="SMART" id="SM00382">
    <property type="entry name" value="AAA"/>
    <property type="match status" value="2"/>
</dbReference>
<evidence type="ECO:0000256" key="2">
    <source>
        <dbReference type="ARBA" id="ARBA00022741"/>
    </source>
</evidence>
<dbReference type="PROSITE" id="PS00211">
    <property type="entry name" value="ABC_TRANSPORTER_1"/>
    <property type="match status" value="2"/>
</dbReference>
<comment type="caution">
    <text evidence="5">The sequence shown here is derived from an EMBL/GenBank/DDBJ whole genome shotgun (WGS) entry which is preliminary data.</text>
</comment>
<gene>
    <name evidence="5" type="ORF">X560_0907</name>
</gene>
<evidence type="ECO:0000256" key="3">
    <source>
        <dbReference type="ARBA" id="ARBA00022840"/>
    </source>
</evidence>
<proteinExistence type="predicted"/>
<evidence type="ECO:0000313" key="5">
    <source>
        <dbReference type="EMBL" id="KMT59981.1"/>
    </source>
</evidence>
<dbReference type="AlphaFoldDB" id="A0A0J8J6R0"/>
<dbReference type="InterPro" id="IPR017871">
    <property type="entry name" value="ABC_transporter-like_CS"/>
</dbReference>
<dbReference type="InterPro" id="IPR051309">
    <property type="entry name" value="ABCF_ATPase"/>
</dbReference>
<evidence type="ECO:0000256" key="1">
    <source>
        <dbReference type="ARBA" id="ARBA00022737"/>
    </source>
</evidence>
<dbReference type="RefSeq" id="WP_007476763.1">
    <property type="nucleotide sequence ID" value="NZ_KQ130613.1"/>
</dbReference>
<dbReference type="InterPro" id="IPR003439">
    <property type="entry name" value="ABC_transporter-like_ATP-bd"/>
</dbReference>
<keyword evidence="2" id="KW-0547">Nucleotide-binding</keyword>
<dbReference type="PANTHER" id="PTHR42855">
    <property type="entry name" value="ABC TRANSPORTER ATP-BINDING SUBUNIT"/>
    <property type="match status" value="1"/>
</dbReference>
<dbReference type="Gene3D" id="3.40.50.300">
    <property type="entry name" value="P-loop containing nucleotide triphosphate hydrolases"/>
    <property type="match status" value="2"/>
</dbReference>
<keyword evidence="1" id="KW-0677">Repeat</keyword>
<evidence type="ECO:0000259" key="4">
    <source>
        <dbReference type="PROSITE" id="PS50893"/>
    </source>
</evidence>
<dbReference type="NCBIfam" id="NF000355">
    <property type="entry name" value="ribo_prot_ABC_F"/>
    <property type="match status" value="1"/>
</dbReference>
<name>A0A0J8J6R0_9LIST</name>
<keyword evidence="6" id="KW-1185">Reference proteome</keyword>
<dbReference type="SUPFAM" id="SSF52540">
    <property type="entry name" value="P-loop containing nucleoside triphosphate hydrolases"/>
    <property type="match status" value="2"/>
</dbReference>
<dbReference type="PROSITE" id="PS50893">
    <property type="entry name" value="ABC_TRANSPORTER_2"/>
    <property type="match status" value="2"/>
</dbReference>
<dbReference type="GO" id="GO:0003676">
    <property type="term" value="F:nucleic acid binding"/>
    <property type="evidence" value="ECO:0007669"/>
    <property type="project" value="UniProtKB-ARBA"/>
</dbReference>
<dbReference type="FunFam" id="3.40.50.300:FF:000309">
    <property type="entry name" value="ABC transporter ATP-binding protein"/>
    <property type="match status" value="1"/>
</dbReference>